<feature type="transmembrane region" description="Helical" evidence="1">
    <location>
        <begin position="139"/>
        <end position="160"/>
    </location>
</feature>
<keyword evidence="4" id="KW-1185">Reference proteome</keyword>
<evidence type="ECO:0000256" key="1">
    <source>
        <dbReference type="SAM" id="Phobius"/>
    </source>
</evidence>
<comment type="caution">
    <text evidence="3">The sequence shown here is derived from an EMBL/GenBank/DDBJ whole genome shotgun (WGS) entry which is preliminary data.</text>
</comment>
<dbReference type="Pfam" id="PF05232">
    <property type="entry name" value="BTP"/>
    <property type="match status" value="2"/>
</dbReference>
<keyword evidence="1" id="KW-0812">Transmembrane</keyword>
<feature type="transmembrane region" description="Helical" evidence="1">
    <location>
        <begin position="34"/>
        <end position="57"/>
    </location>
</feature>
<keyword evidence="1" id="KW-0472">Membrane</keyword>
<feature type="domain" description="Chlorhexidine efflux transporter" evidence="2">
    <location>
        <begin position="97"/>
        <end position="159"/>
    </location>
</feature>
<proteinExistence type="predicted"/>
<dbReference type="InterPro" id="IPR007896">
    <property type="entry name" value="BTP_bacteria"/>
</dbReference>
<evidence type="ECO:0000259" key="2">
    <source>
        <dbReference type="Pfam" id="PF05232"/>
    </source>
</evidence>
<name>A0A7W7GNU7_9MICC</name>
<dbReference type="EMBL" id="JACHNA010000001">
    <property type="protein sequence ID" value="MBB4735593.1"/>
    <property type="molecule type" value="Genomic_DNA"/>
</dbReference>
<feature type="domain" description="Chlorhexidine efflux transporter" evidence="2">
    <location>
        <begin position="30"/>
        <end position="91"/>
    </location>
</feature>
<feature type="transmembrane region" description="Helical" evidence="1">
    <location>
        <begin position="106"/>
        <end position="133"/>
    </location>
</feature>
<dbReference type="InterPro" id="IPR058208">
    <property type="entry name" value="PACE"/>
</dbReference>
<dbReference type="AlphaFoldDB" id="A0A7W7GNU7"/>
<gene>
    <name evidence="3" type="ORF">HDA30_001101</name>
</gene>
<reference evidence="3 4" key="1">
    <citation type="submission" date="2020-08" db="EMBL/GenBank/DDBJ databases">
        <title>Sequencing the genomes of 1000 actinobacteria strains.</title>
        <authorList>
            <person name="Klenk H.-P."/>
        </authorList>
    </citation>
    <scope>NUCLEOTIDE SEQUENCE [LARGE SCALE GENOMIC DNA]</scope>
    <source>
        <strain evidence="3 4">DSM 23974</strain>
    </source>
</reference>
<dbReference type="NCBIfam" id="NF033664">
    <property type="entry name" value="PACE_transport"/>
    <property type="match status" value="1"/>
</dbReference>
<sequence>MPYPSDDPSVPRGPGGRPALVGRRVFGSPARRRVVYAVVFELLAVLFTTLILAGGVGAEQGPALLVAVVSSAVALTWNLVFNTVFERLERRLGVTGRPWWARLAHAVGFETGLVVFLVPAVALILSVSLWQALVIEAGLIVFFLVYSAVYAYLFDVVFGLPDSAA</sequence>
<feature type="transmembrane region" description="Helical" evidence="1">
    <location>
        <begin position="63"/>
        <end position="85"/>
    </location>
</feature>
<organism evidence="3 4">
    <name type="scientific">Micrococcus cohnii</name>
    <dbReference type="NCBI Taxonomy" id="993416"/>
    <lineage>
        <taxon>Bacteria</taxon>
        <taxon>Bacillati</taxon>
        <taxon>Actinomycetota</taxon>
        <taxon>Actinomycetes</taxon>
        <taxon>Micrococcales</taxon>
        <taxon>Micrococcaceae</taxon>
        <taxon>Micrococcus</taxon>
    </lineage>
</organism>
<evidence type="ECO:0000313" key="3">
    <source>
        <dbReference type="EMBL" id="MBB4735593.1"/>
    </source>
</evidence>
<keyword evidence="1" id="KW-1133">Transmembrane helix</keyword>
<dbReference type="Proteomes" id="UP000540191">
    <property type="component" value="Unassembled WGS sequence"/>
</dbReference>
<dbReference type="RefSeq" id="WP_343059305.1">
    <property type="nucleotide sequence ID" value="NZ_JACHNA010000001.1"/>
</dbReference>
<accession>A0A7W7GNU7</accession>
<protein>
    <submittedName>
        <fullName evidence="3">Putative membrane protein</fullName>
    </submittedName>
</protein>
<evidence type="ECO:0000313" key="4">
    <source>
        <dbReference type="Proteomes" id="UP000540191"/>
    </source>
</evidence>